<keyword evidence="4" id="KW-1185">Reference proteome</keyword>
<dbReference type="Proteomes" id="UP001597493">
    <property type="component" value="Unassembled WGS sequence"/>
</dbReference>
<name>A0ABW5QU89_9BACL</name>
<dbReference type="Gene3D" id="3.30.565.40">
    <property type="entry name" value="Fervidobacterium nodosum Rt17-B1 like"/>
    <property type="match status" value="1"/>
</dbReference>
<protein>
    <submittedName>
        <fullName evidence="3">DUF3298 and DUF4163 domain-containing protein</fullName>
    </submittedName>
</protein>
<feature type="domain" description="DUF3298" evidence="1">
    <location>
        <begin position="115"/>
        <end position="184"/>
    </location>
</feature>
<evidence type="ECO:0000313" key="3">
    <source>
        <dbReference type="EMBL" id="MFD2659733.1"/>
    </source>
</evidence>
<dbReference type="Pfam" id="PF11738">
    <property type="entry name" value="DUF3298"/>
    <property type="match status" value="1"/>
</dbReference>
<dbReference type="RefSeq" id="WP_379270419.1">
    <property type="nucleotide sequence ID" value="NZ_JBHUGT010000023.1"/>
</dbReference>
<reference evidence="4" key="1">
    <citation type="journal article" date="2019" name="Int. J. Syst. Evol. Microbiol.">
        <title>The Global Catalogue of Microorganisms (GCM) 10K type strain sequencing project: providing services to taxonomists for standard genome sequencing and annotation.</title>
        <authorList>
            <consortium name="The Broad Institute Genomics Platform"/>
            <consortium name="The Broad Institute Genome Sequencing Center for Infectious Disease"/>
            <person name="Wu L."/>
            <person name="Ma J."/>
        </authorList>
    </citation>
    <scope>NUCLEOTIDE SEQUENCE [LARGE SCALE GENOMIC DNA]</scope>
    <source>
        <strain evidence="4">TISTR 1827</strain>
    </source>
</reference>
<dbReference type="InterPro" id="IPR025303">
    <property type="entry name" value="PdaC"/>
</dbReference>
<gene>
    <name evidence="3" type="ORF">ACFSW5_05560</name>
</gene>
<evidence type="ECO:0000259" key="1">
    <source>
        <dbReference type="Pfam" id="PF11738"/>
    </source>
</evidence>
<evidence type="ECO:0000313" key="4">
    <source>
        <dbReference type="Proteomes" id="UP001597493"/>
    </source>
</evidence>
<dbReference type="Pfam" id="PF13739">
    <property type="entry name" value="PdaC"/>
    <property type="match status" value="1"/>
</dbReference>
<dbReference type="InterPro" id="IPR021729">
    <property type="entry name" value="DUF3298"/>
</dbReference>
<comment type="caution">
    <text evidence="3">The sequence shown here is derived from an EMBL/GenBank/DDBJ whole genome shotgun (WGS) entry which is preliminary data.</text>
</comment>
<feature type="domain" description="Deacetylase PdaC" evidence="2">
    <location>
        <begin position="20"/>
        <end position="96"/>
    </location>
</feature>
<proteinExistence type="predicted"/>
<accession>A0ABW5QU89</accession>
<sequence length="204" mass="22936">MPFQFQPPVIVHAYKAEFPKAELWIPYISGGPDDAAVHAVNEHIRQSAQELVNGQGSLDDPRAEMFGYFEVKNNQKDVLSLSLFNYAYTGGAHGMTLQQSLTFDVPTGKLYSLSELFKPGSDYVKRLSALVAKQIAARQIETLEPFKAIRPDQSFYVADRSLVLYFNLYELAAYVYGFLYFPISVYSIQSIIDEQGPLGKMLES</sequence>
<dbReference type="EMBL" id="JBHUMY010000006">
    <property type="protein sequence ID" value="MFD2659733.1"/>
    <property type="molecule type" value="Genomic_DNA"/>
</dbReference>
<evidence type="ECO:0000259" key="2">
    <source>
        <dbReference type="Pfam" id="PF13739"/>
    </source>
</evidence>
<dbReference type="Gene3D" id="3.90.640.20">
    <property type="entry name" value="Heat-shock cognate protein, ATPase"/>
    <property type="match status" value="1"/>
</dbReference>
<dbReference type="InterPro" id="IPR037126">
    <property type="entry name" value="PdaC/RsiV-like_sf"/>
</dbReference>
<organism evidence="3 4">
    <name type="scientific">Paenibacillus thailandensis</name>
    <dbReference type="NCBI Taxonomy" id="393250"/>
    <lineage>
        <taxon>Bacteria</taxon>
        <taxon>Bacillati</taxon>
        <taxon>Bacillota</taxon>
        <taxon>Bacilli</taxon>
        <taxon>Bacillales</taxon>
        <taxon>Paenibacillaceae</taxon>
        <taxon>Paenibacillus</taxon>
    </lineage>
</organism>